<dbReference type="PANTHER" id="PTHR21625">
    <property type="entry name" value="NYD-SP28 PROTEIN"/>
    <property type="match status" value="1"/>
</dbReference>
<feature type="non-terminal residue" evidence="13">
    <location>
        <position position="604"/>
    </location>
</feature>
<comment type="caution">
    <text evidence="13">The sequence shown here is derived from an EMBL/GenBank/DDBJ whole genome shotgun (WGS) entry which is preliminary data.</text>
</comment>
<evidence type="ECO:0000256" key="4">
    <source>
        <dbReference type="ARBA" id="ARBA00022846"/>
    </source>
</evidence>
<proteinExistence type="inferred from homology"/>
<dbReference type="GO" id="GO:0003352">
    <property type="term" value="P:regulation of cilium movement"/>
    <property type="evidence" value="ECO:0007669"/>
    <property type="project" value="TreeGrafter"/>
</dbReference>
<dbReference type="EMBL" id="VZUB01055677">
    <property type="protein sequence ID" value="NXU82090.1"/>
    <property type="molecule type" value="Genomic_DNA"/>
</dbReference>
<dbReference type="InterPro" id="IPR039505">
    <property type="entry name" value="DRC1/2_N"/>
</dbReference>
<comment type="function">
    <text evidence="9">Component of the nexin-dynein regulatory complex (N-DRC) a key regulator of ciliary/flagellar motility which maintains the alignment and integrity of the distal axoneme and regulates microtubule sliding in motile axonemes. Plays a critical role in the assembly of N-DRC and also stabilizes the assembly of multiple inner dynein arms and radial spokes. Coassembles with CCDC65/DRC2 to form a central scaffold needed for assembly of the N-DRC and its attachment to the outer doublet microtubules.</text>
</comment>
<dbReference type="Pfam" id="PF14772">
    <property type="entry name" value="NYD-SP28"/>
    <property type="match status" value="1"/>
</dbReference>
<evidence type="ECO:0000256" key="6">
    <source>
        <dbReference type="ARBA" id="ARBA00023069"/>
    </source>
</evidence>
<keyword evidence="6" id="KW-0969">Cilium</keyword>
<keyword evidence="5" id="KW-0175">Coiled coil</keyword>
<dbReference type="AlphaFoldDB" id="A0A7L3NYD6"/>
<dbReference type="GO" id="GO:0070286">
    <property type="term" value="P:axonemal dynein complex assembly"/>
    <property type="evidence" value="ECO:0007669"/>
    <property type="project" value="InterPro"/>
</dbReference>
<dbReference type="OrthoDB" id="10260459at2759"/>
<protein>
    <recommendedName>
        <fullName evidence="3">Dynein regulatory complex protein 1</fullName>
    </recommendedName>
    <alternativeName>
        <fullName evidence="8">Coiled-coil domain-containing protein 164</fullName>
    </alternativeName>
</protein>
<evidence type="ECO:0000256" key="2">
    <source>
        <dbReference type="ARBA" id="ARBA00009688"/>
    </source>
</evidence>
<dbReference type="GO" id="GO:0005858">
    <property type="term" value="C:axonemal dynein complex"/>
    <property type="evidence" value="ECO:0007669"/>
    <property type="project" value="InterPro"/>
</dbReference>
<keyword evidence="4" id="KW-0282">Flagellum</keyword>
<evidence type="ECO:0000259" key="11">
    <source>
        <dbReference type="Pfam" id="PF14772"/>
    </source>
</evidence>
<name>A0A7L3NYD6_9AVES</name>
<comment type="similarity">
    <text evidence="2">Belongs to the DRC1 family.</text>
</comment>
<keyword evidence="14" id="KW-1185">Reference proteome</keyword>
<evidence type="ECO:0000256" key="1">
    <source>
        <dbReference type="ARBA" id="ARBA00004611"/>
    </source>
</evidence>
<feature type="non-terminal residue" evidence="13">
    <location>
        <position position="1"/>
    </location>
</feature>
<dbReference type="Proteomes" id="UP000579904">
    <property type="component" value="Unassembled WGS sequence"/>
</dbReference>
<evidence type="ECO:0000313" key="13">
    <source>
        <dbReference type="EMBL" id="NXU82090.1"/>
    </source>
</evidence>
<dbReference type="InterPro" id="IPR029440">
    <property type="entry name" value="DRC1_C"/>
</dbReference>
<evidence type="ECO:0000313" key="14">
    <source>
        <dbReference type="Proteomes" id="UP000579904"/>
    </source>
</evidence>
<evidence type="ECO:0000256" key="10">
    <source>
        <dbReference type="SAM" id="MobiDB-lite"/>
    </source>
</evidence>
<dbReference type="InterPro" id="IPR039750">
    <property type="entry name" value="DRC1/DRC2"/>
</dbReference>
<feature type="compositionally biased region" description="Basic and acidic residues" evidence="10">
    <location>
        <begin position="458"/>
        <end position="467"/>
    </location>
</feature>
<feature type="region of interest" description="Disordered" evidence="10">
    <location>
        <begin position="415"/>
        <end position="471"/>
    </location>
</feature>
<feature type="domain" description="Dynein regulatory complex protein 1/2 N-terminal" evidence="11">
    <location>
        <begin position="1"/>
        <end position="62"/>
    </location>
</feature>
<dbReference type="GO" id="GO:0060285">
    <property type="term" value="P:cilium-dependent cell motility"/>
    <property type="evidence" value="ECO:0007669"/>
    <property type="project" value="TreeGrafter"/>
</dbReference>
<dbReference type="Pfam" id="PF14775">
    <property type="entry name" value="NYD-SP28_assoc"/>
    <property type="match status" value="1"/>
</dbReference>
<keyword evidence="7" id="KW-0966">Cell projection</keyword>
<accession>A0A7L3NYD6</accession>
<evidence type="ECO:0000256" key="7">
    <source>
        <dbReference type="ARBA" id="ARBA00023273"/>
    </source>
</evidence>
<evidence type="ECO:0000256" key="9">
    <source>
        <dbReference type="ARBA" id="ARBA00046115"/>
    </source>
</evidence>
<gene>
    <name evidence="13" type="primary">Drc1</name>
    <name evidence="13" type="ORF">OREMEL_R05003</name>
</gene>
<dbReference type="PANTHER" id="PTHR21625:SF1">
    <property type="entry name" value="DYNEIN REGULATORY COMPLEX PROTEIN 1"/>
    <property type="match status" value="1"/>
</dbReference>
<comment type="subcellular location">
    <subcellularLocation>
        <location evidence="1">Cytoplasm</location>
        <location evidence="1">Cytoskeleton</location>
        <location evidence="1">Flagellum axoneme</location>
    </subcellularLocation>
</comment>
<evidence type="ECO:0000256" key="3">
    <source>
        <dbReference type="ARBA" id="ARBA00013815"/>
    </source>
</evidence>
<sequence>RVEKLEKEAKSGACKSEEINSKWALAKEMRIPEELWELLNQQQQRCAELLEEKNKLIRDLQQVGNPRILQHEHQLWVEGTRPKLVPQWDKVRCSFSPCSRPGPITCSYGQPTSPSLPQEWPRVIWEVSMGGWGLEIRISRIQGSVWPLLAAQFGFGGFLVLFFECQTLEKQLQQMKAVYQLTQEKLEYNLEVLKKQDEENTIIRSQQKRKINRLHSLLSNLKTRLGNQKKQCREDNQSLAADCERIWEQCREVQRKMRHFALSDAKKFREVWLMNEEEAKKLMGKALAADHIIHTQQLGLPWVQPHYWFLTNVGPLGHGKAKLAVESLAEEEKEAAGTGEGGKAKAGLVEDGAKTQQDISKTIKRILELVTAESTLEIDDEDDQYELVDFFLKYKAQEVALGQVGPSGTVVGRTQQGSGGGGAEHLPSTQTRQRGDLGCRPQIGGEDLTYPAGDREDDGFGGHRVELKGSQSSQGSLPAVAIQPDDVLKILKVFVQDFSKLRLKDGAGKEMLQVRDSSRDGEYWESLAQVIPEATLKLWDALAVALEEYYKVLTCRANLLAEVATLDQQNTELCLLLEEYLNSGVNSFLLCPPMQSMDLDLSCP</sequence>
<reference evidence="13 14" key="1">
    <citation type="submission" date="2019-09" db="EMBL/GenBank/DDBJ databases">
        <title>Bird 10,000 Genomes (B10K) Project - Family phase.</title>
        <authorList>
            <person name="Zhang G."/>
        </authorList>
    </citation>
    <scope>NUCLEOTIDE SEQUENCE [LARGE SCALE GENOMIC DNA]</scope>
    <source>
        <strain evidence="13">OUT-0002</strain>
    </source>
</reference>
<organism evidence="13 14">
    <name type="scientific">Oreotrochilus melanogaster</name>
    <dbReference type="NCBI Taxonomy" id="689266"/>
    <lineage>
        <taxon>Eukaryota</taxon>
        <taxon>Metazoa</taxon>
        <taxon>Chordata</taxon>
        <taxon>Craniata</taxon>
        <taxon>Vertebrata</taxon>
        <taxon>Euteleostomi</taxon>
        <taxon>Archelosauria</taxon>
        <taxon>Archosauria</taxon>
        <taxon>Dinosauria</taxon>
        <taxon>Saurischia</taxon>
        <taxon>Theropoda</taxon>
        <taxon>Coelurosauria</taxon>
        <taxon>Aves</taxon>
        <taxon>Neognathae</taxon>
        <taxon>Neoaves</taxon>
        <taxon>Strisores</taxon>
        <taxon>Apodiformes</taxon>
        <taxon>Trochilidae</taxon>
        <taxon>Oreotrochilus</taxon>
    </lineage>
</organism>
<evidence type="ECO:0000256" key="5">
    <source>
        <dbReference type="ARBA" id="ARBA00023054"/>
    </source>
</evidence>
<evidence type="ECO:0000256" key="8">
    <source>
        <dbReference type="ARBA" id="ARBA00031554"/>
    </source>
</evidence>
<evidence type="ECO:0000259" key="12">
    <source>
        <dbReference type="Pfam" id="PF14775"/>
    </source>
</evidence>
<feature type="domain" description="Dynein regulatory complex protein 1 C-terminal" evidence="12">
    <location>
        <begin position="522"/>
        <end position="581"/>
    </location>
</feature>